<feature type="compositionally biased region" description="Basic residues" evidence="1">
    <location>
        <begin position="100"/>
        <end position="111"/>
    </location>
</feature>
<reference evidence="2 3" key="1">
    <citation type="submission" date="2023-07" db="EMBL/GenBank/DDBJ databases">
        <authorList>
            <person name="Lian W.-H."/>
        </authorList>
    </citation>
    <scope>NUCLEOTIDE SEQUENCE [LARGE SCALE GENOMIC DNA]</scope>
    <source>
        <strain evidence="2 3">SYSU DXS3180</strain>
    </source>
</reference>
<comment type="caution">
    <text evidence="2">The sequence shown here is derived from an EMBL/GenBank/DDBJ whole genome shotgun (WGS) entry which is preliminary data.</text>
</comment>
<dbReference type="Proteomes" id="UP001560573">
    <property type="component" value="Unassembled WGS sequence"/>
</dbReference>
<evidence type="ECO:0000313" key="3">
    <source>
        <dbReference type="Proteomes" id="UP001560573"/>
    </source>
</evidence>
<gene>
    <name evidence="2" type="ORF">QTN47_03115</name>
</gene>
<evidence type="ECO:0000313" key="2">
    <source>
        <dbReference type="EMBL" id="MEX6686465.1"/>
    </source>
</evidence>
<name>A0ABV3ZA45_9BACT</name>
<organism evidence="2 3">
    <name type="scientific">Danxiaibacter flavus</name>
    <dbReference type="NCBI Taxonomy" id="3049108"/>
    <lineage>
        <taxon>Bacteria</taxon>
        <taxon>Pseudomonadati</taxon>
        <taxon>Bacteroidota</taxon>
        <taxon>Chitinophagia</taxon>
        <taxon>Chitinophagales</taxon>
        <taxon>Chitinophagaceae</taxon>
        <taxon>Danxiaibacter</taxon>
    </lineage>
</organism>
<accession>A0ABV3ZA45</accession>
<feature type="compositionally biased region" description="Low complexity" evidence="1">
    <location>
        <begin position="78"/>
        <end position="99"/>
    </location>
</feature>
<proteinExistence type="predicted"/>
<dbReference type="RefSeq" id="WP_369327860.1">
    <property type="nucleotide sequence ID" value="NZ_JAULBC010000001.1"/>
</dbReference>
<keyword evidence="3" id="KW-1185">Reference proteome</keyword>
<feature type="region of interest" description="Disordered" evidence="1">
    <location>
        <begin position="62"/>
        <end position="111"/>
    </location>
</feature>
<evidence type="ECO:0000256" key="1">
    <source>
        <dbReference type="SAM" id="MobiDB-lite"/>
    </source>
</evidence>
<dbReference type="EMBL" id="JAULBC010000001">
    <property type="protein sequence ID" value="MEX6686465.1"/>
    <property type="molecule type" value="Genomic_DNA"/>
</dbReference>
<sequence>MSKAISTVKAAVPTKKEARKLISEKIEQALPELKTALGDKKFQHRLKKAVKILSEDFTAVSASASAPKVNETPSSAEPAKQNVPVKKAANAKPVPSAKAKSVKPKAAKAAK</sequence>
<protein>
    <submittedName>
        <fullName evidence="2">Uncharacterized protein</fullName>
    </submittedName>
</protein>